<dbReference type="InterPro" id="IPR023430">
    <property type="entry name" value="Pept_HybD-like_dom_sf"/>
</dbReference>
<accession>A0A0H5SIV3</accession>
<dbReference type="OrthoDB" id="9815953at2"/>
<dbReference type="AlphaFoldDB" id="A0A0H5SIV3"/>
<dbReference type="NCBIfam" id="TIGR02841">
    <property type="entry name" value="spore_YyaC"/>
    <property type="match status" value="1"/>
</dbReference>
<dbReference type="SUPFAM" id="SSF53163">
    <property type="entry name" value="HybD-like"/>
    <property type="match status" value="1"/>
</dbReference>
<name>A0A0H5SIV3_HERHM</name>
<dbReference type="Pfam" id="PF06866">
    <property type="entry name" value="DUF1256"/>
    <property type="match status" value="1"/>
</dbReference>
<gene>
    <name evidence="1" type="ORF">HHT355_2238</name>
</gene>
<keyword evidence="2" id="KW-1185">Reference proteome</keyword>
<dbReference type="RefSeq" id="WP_103203507.1">
    <property type="nucleotide sequence ID" value="NZ_CVTD020000024.1"/>
</dbReference>
<sequence length="199" mass="22127">MGIFYKNKKRTIYFDSSKQNAAYELGLALSALIKKHVLYNKNIIFLCIGSDRATGDSLGPIIGYKLSKYLNHPNFHIYGTLEHPVHAKNLKETIETIYQKHDNAFIIAIDASLGKSEHIGYIALGEGPLKPGAGVNKDLPEVGDLFITGIVNFSGMLEHMLLQTTRLNVVMSLADQICLAINYCLSHLKAQLPHPIFFL</sequence>
<dbReference type="EMBL" id="CVTD020000024">
    <property type="protein sequence ID" value="CRZ35429.1"/>
    <property type="molecule type" value="Genomic_DNA"/>
</dbReference>
<proteinExistence type="predicted"/>
<evidence type="ECO:0000313" key="1">
    <source>
        <dbReference type="EMBL" id="CRZ35429.1"/>
    </source>
</evidence>
<evidence type="ECO:0000313" key="2">
    <source>
        <dbReference type="Proteomes" id="UP000236497"/>
    </source>
</evidence>
<reference evidence="1 2" key="1">
    <citation type="submission" date="2015-06" db="EMBL/GenBank/DDBJ databases">
        <authorList>
            <person name="Wibberg Daniel"/>
        </authorList>
    </citation>
    <scope>NUCLEOTIDE SEQUENCE [LARGE SCALE GENOMIC DNA]</scope>
    <source>
        <strain evidence="1 2">T3/55T</strain>
    </source>
</reference>
<organism evidence="1 2">
    <name type="scientific">Herbinix hemicellulosilytica</name>
    <dbReference type="NCBI Taxonomy" id="1564487"/>
    <lineage>
        <taxon>Bacteria</taxon>
        <taxon>Bacillati</taxon>
        <taxon>Bacillota</taxon>
        <taxon>Clostridia</taxon>
        <taxon>Lachnospirales</taxon>
        <taxon>Lachnospiraceae</taxon>
        <taxon>Herbinix</taxon>
    </lineage>
</organism>
<protein>
    <recommendedName>
        <fullName evidence="3">Sporulation protein YyaC</fullName>
    </recommendedName>
</protein>
<evidence type="ECO:0008006" key="3">
    <source>
        <dbReference type="Google" id="ProtNLM"/>
    </source>
</evidence>
<dbReference type="InterPro" id="IPR009665">
    <property type="entry name" value="YyaC"/>
</dbReference>
<dbReference type="Proteomes" id="UP000236497">
    <property type="component" value="Unassembled WGS sequence"/>
</dbReference>